<name>A0A4Y6PT31_PERCE</name>
<reference evidence="3 4" key="1">
    <citation type="submission" date="2019-06" db="EMBL/GenBank/DDBJ databases">
        <title>Persicimonas caeni gen. nov., sp. nov., a predatory bacterium isolated from solar saltern.</title>
        <authorList>
            <person name="Wang S."/>
        </authorList>
    </citation>
    <scope>NUCLEOTIDE SEQUENCE [LARGE SCALE GENOMIC DNA]</scope>
    <source>
        <strain evidence="3 4">YN101</strain>
    </source>
</reference>
<keyword evidence="1" id="KW-0472">Membrane</keyword>
<accession>A0A5B8Y5C4</accession>
<accession>A0A4Y6PT31</accession>
<dbReference type="Proteomes" id="UP000315995">
    <property type="component" value="Chromosome"/>
</dbReference>
<dbReference type="AlphaFoldDB" id="A0A4Y6PT31"/>
<sequence length="383" mass="42044">MCTQLLVRMSCIVLAVVASFVMVSQPAFAHQTAVSTLNVEVRPDKREVDMLLAISPDDVTDHLKLDPNGDGWVDQSELPYLEPAIGSYFEEHLQVTNNGQVCQPTHQDFVDMGRRMASLLFRKTVQCDDALGEVTLTNEVMLASKNGYTHYGQIQIGKDIHTTVFNRDTSSYTVQVGADGQAASEQSFWDVFVQYIWQGVLHIVLGIDHVLFVLCLLLAARRFRPLLVVVTSFTLAHSITLALSALEVLTLPPTVVEPLIALSIAWVAVELLLEAKKPADASKDDEEVGPPLHLYALTFAFGLLHGFGFSYVLRDEVGLPTDALVPALLSFNVGVELGQIAIVAAAFPLVAWARGREWGSKAIKVVAALVLLVSVYWFVTRLM</sequence>
<evidence type="ECO:0000256" key="1">
    <source>
        <dbReference type="SAM" id="Phobius"/>
    </source>
</evidence>
<protein>
    <submittedName>
        <fullName evidence="3">HupE/UreJ family protein</fullName>
    </submittedName>
</protein>
<proteinExistence type="predicted"/>
<organism evidence="3 4">
    <name type="scientific">Persicimonas caeni</name>
    <dbReference type="NCBI Taxonomy" id="2292766"/>
    <lineage>
        <taxon>Bacteria</taxon>
        <taxon>Deltaproteobacteria</taxon>
        <taxon>Bradymonadales</taxon>
        <taxon>Bradymonadaceae</taxon>
        <taxon>Persicimonas</taxon>
    </lineage>
</organism>
<feature type="signal peptide" evidence="2">
    <location>
        <begin position="1"/>
        <end position="29"/>
    </location>
</feature>
<feature type="transmembrane region" description="Helical" evidence="1">
    <location>
        <begin position="325"/>
        <end position="350"/>
    </location>
</feature>
<keyword evidence="2" id="KW-0732">Signal</keyword>
<keyword evidence="1" id="KW-0812">Transmembrane</keyword>
<dbReference type="InterPro" id="IPR032809">
    <property type="entry name" value="Put_HupE_UreJ"/>
</dbReference>
<keyword evidence="1" id="KW-1133">Transmembrane helix</keyword>
<evidence type="ECO:0000256" key="2">
    <source>
        <dbReference type="SAM" id="SignalP"/>
    </source>
</evidence>
<dbReference type="Pfam" id="PF13795">
    <property type="entry name" value="HupE_UreJ_2"/>
    <property type="match status" value="1"/>
</dbReference>
<dbReference type="OrthoDB" id="9808870at2"/>
<feature type="chain" id="PRO_5030106394" evidence="2">
    <location>
        <begin position="30"/>
        <end position="383"/>
    </location>
</feature>
<feature type="transmembrane region" description="Helical" evidence="1">
    <location>
        <begin position="362"/>
        <end position="379"/>
    </location>
</feature>
<feature type="transmembrane region" description="Helical" evidence="1">
    <location>
        <begin position="294"/>
        <end position="313"/>
    </location>
</feature>
<evidence type="ECO:0000313" key="4">
    <source>
        <dbReference type="Proteomes" id="UP000315995"/>
    </source>
</evidence>
<dbReference type="EMBL" id="CP041186">
    <property type="protein sequence ID" value="QDG51187.1"/>
    <property type="molecule type" value="Genomic_DNA"/>
</dbReference>
<feature type="transmembrane region" description="Helical" evidence="1">
    <location>
        <begin position="195"/>
        <end position="219"/>
    </location>
</feature>
<keyword evidence="4" id="KW-1185">Reference proteome</keyword>
<dbReference type="InterPro" id="IPR046525">
    <property type="entry name" value="DUF6702"/>
</dbReference>
<feature type="transmembrane region" description="Helical" evidence="1">
    <location>
        <begin position="226"/>
        <end position="249"/>
    </location>
</feature>
<dbReference type="Pfam" id="PF20420">
    <property type="entry name" value="DUF6702"/>
    <property type="match status" value="1"/>
</dbReference>
<evidence type="ECO:0000313" key="3">
    <source>
        <dbReference type="EMBL" id="QDG51187.1"/>
    </source>
</evidence>
<gene>
    <name evidence="3" type="ORF">FIV42_10685</name>
</gene>